<comment type="catalytic activity">
    <reaction evidence="9">
        <text>DNA(n) + a 2'-deoxyribonucleoside 5'-triphosphate = DNA(n+1) + diphosphate</text>
        <dbReference type="Rhea" id="RHEA:22508"/>
        <dbReference type="Rhea" id="RHEA-COMP:17339"/>
        <dbReference type="Rhea" id="RHEA-COMP:17340"/>
        <dbReference type="ChEBI" id="CHEBI:33019"/>
        <dbReference type="ChEBI" id="CHEBI:61560"/>
        <dbReference type="ChEBI" id="CHEBI:173112"/>
        <dbReference type="EC" id="2.7.7.49"/>
    </reaction>
</comment>
<dbReference type="PANTHER" id="PTHR34047:SF7">
    <property type="entry name" value="RNA-DIRECTED DNA POLYMERASE"/>
    <property type="match status" value="1"/>
</dbReference>
<keyword evidence="4" id="KW-0479">Metal-binding</keyword>
<gene>
    <name evidence="11" type="ORF">EAY07_22665</name>
</gene>
<dbReference type="PROSITE" id="PS50878">
    <property type="entry name" value="RT_POL"/>
    <property type="match status" value="1"/>
</dbReference>
<proteinExistence type="inferred from homology"/>
<dbReference type="InterPro" id="IPR051083">
    <property type="entry name" value="GrpII_Intron_Splice-Mob/Def"/>
</dbReference>
<dbReference type="EC" id="2.7.7.49" evidence="1"/>
<dbReference type="InterPro" id="IPR000477">
    <property type="entry name" value="RT_dom"/>
</dbReference>
<keyword evidence="2" id="KW-0808">Transferase</keyword>
<sequence length="337" mass="39291">MKSLYDISEFTEKSVEEIIANYLTAPRKYKEFKIKKRNGGLRTISQPSKDVKFYQYAIIEKILKNLSIHDSATAYRDSKSIYHNALPHKGSSWILKLDFKDFFHSIRPEHLKSFLLDAYEDISSIEVDILNHYLFWLDRTDRKLKLSIGAPSSPIISNIVMYNFDESVCDICSKYSVIYTRYADDITLSASSRECLLEAEEELKVLIEETQTPLLVLNDKKRVLIGRNRSKRVTGVVITHENKLSVGRYKRKKVRAMLHLYSNDKLNEQDIPILHGTLSYIKSIEDNFYRSLRDKYGDAVFTKLAKESFKISKLKYYGKEESEEEKTQSKDDNDIVF</sequence>
<reference evidence="11 12" key="1">
    <citation type="journal article" date="2021" name="PeerJ">
        <title>Analysis of 44 Vibrio anguillarum genomes reveals high genetic diversity.</title>
        <authorList>
            <person name="Hansen M.J."/>
            <person name="Dalsgaard I."/>
        </authorList>
    </citation>
    <scope>NUCLEOTIDE SEQUENCE [LARGE SCALE GENOMIC DNA]</scope>
    <source>
        <strain evidence="11 12">17-16730-2A</strain>
    </source>
</reference>
<dbReference type="GO" id="GO:0003964">
    <property type="term" value="F:RNA-directed DNA polymerase activity"/>
    <property type="evidence" value="ECO:0007669"/>
    <property type="project" value="UniProtKB-KW"/>
</dbReference>
<dbReference type="RefSeq" id="WP_095661246.1">
    <property type="nucleotide sequence ID" value="NZ_CP023054.1"/>
</dbReference>
<dbReference type="PRINTS" id="PR00866">
    <property type="entry name" value="RNADNAPOLMS"/>
</dbReference>
<keyword evidence="5" id="KW-0460">Magnesium</keyword>
<keyword evidence="6 11" id="KW-0695">RNA-directed DNA polymerase</keyword>
<protein>
    <recommendedName>
        <fullName evidence="1">RNA-directed DNA polymerase</fullName>
        <ecNumber evidence="1">2.7.7.49</ecNumber>
    </recommendedName>
</protein>
<evidence type="ECO:0000259" key="10">
    <source>
        <dbReference type="PROSITE" id="PS50878"/>
    </source>
</evidence>
<dbReference type="CDD" id="cd03487">
    <property type="entry name" value="RT_Bac_retron_II"/>
    <property type="match status" value="1"/>
</dbReference>
<dbReference type="SUPFAM" id="SSF56672">
    <property type="entry name" value="DNA/RNA polymerases"/>
    <property type="match status" value="1"/>
</dbReference>
<accession>A0ABD4KTN5</accession>
<keyword evidence="3" id="KW-0548">Nucleotidyltransferase</keyword>
<comment type="similarity">
    <text evidence="8">Belongs to the bacterial reverse transcriptase family.</text>
</comment>
<keyword evidence="7" id="KW-0051">Antiviral defense</keyword>
<evidence type="ECO:0000313" key="12">
    <source>
        <dbReference type="Proteomes" id="UP000722957"/>
    </source>
</evidence>
<evidence type="ECO:0000256" key="7">
    <source>
        <dbReference type="ARBA" id="ARBA00023118"/>
    </source>
</evidence>
<dbReference type="Proteomes" id="UP000722957">
    <property type="component" value="Unassembled WGS sequence"/>
</dbReference>
<evidence type="ECO:0000313" key="11">
    <source>
        <dbReference type="EMBL" id="MBF4274754.1"/>
    </source>
</evidence>
<evidence type="ECO:0000256" key="1">
    <source>
        <dbReference type="ARBA" id="ARBA00012493"/>
    </source>
</evidence>
<organism evidence="11 12">
    <name type="scientific">Vibrio anguillarum</name>
    <name type="common">Listonella anguillarum</name>
    <dbReference type="NCBI Taxonomy" id="55601"/>
    <lineage>
        <taxon>Bacteria</taxon>
        <taxon>Pseudomonadati</taxon>
        <taxon>Pseudomonadota</taxon>
        <taxon>Gammaproteobacteria</taxon>
        <taxon>Vibrionales</taxon>
        <taxon>Vibrionaceae</taxon>
        <taxon>Vibrio</taxon>
    </lineage>
</organism>
<dbReference type="GO" id="GO:0046872">
    <property type="term" value="F:metal ion binding"/>
    <property type="evidence" value="ECO:0007669"/>
    <property type="project" value="UniProtKB-KW"/>
</dbReference>
<dbReference type="NCBIfam" id="NF038233">
    <property type="entry name" value="retron_St85_RT"/>
    <property type="match status" value="1"/>
</dbReference>
<feature type="domain" description="Reverse transcriptase" evidence="10">
    <location>
        <begin position="15"/>
        <end position="238"/>
    </location>
</feature>
<evidence type="ECO:0000256" key="6">
    <source>
        <dbReference type="ARBA" id="ARBA00022918"/>
    </source>
</evidence>
<dbReference type="InterPro" id="IPR043502">
    <property type="entry name" value="DNA/RNA_pol_sf"/>
</dbReference>
<evidence type="ECO:0000256" key="3">
    <source>
        <dbReference type="ARBA" id="ARBA00022695"/>
    </source>
</evidence>
<evidence type="ECO:0000256" key="2">
    <source>
        <dbReference type="ARBA" id="ARBA00022679"/>
    </source>
</evidence>
<dbReference type="AlphaFoldDB" id="A0ABD4KTN5"/>
<dbReference type="InterPro" id="IPR000123">
    <property type="entry name" value="Reverse_transcriptase_msDNA"/>
</dbReference>
<dbReference type="Pfam" id="PF00078">
    <property type="entry name" value="RVT_1"/>
    <property type="match status" value="1"/>
</dbReference>
<evidence type="ECO:0000256" key="9">
    <source>
        <dbReference type="ARBA" id="ARBA00048173"/>
    </source>
</evidence>
<dbReference type="EMBL" id="RDOM01000531">
    <property type="protein sequence ID" value="MBF4274754.1"/>
    <property type="molecule type" value="Genomic_DNA"/>
</dbReference>
<dbReference type="PANTHER" id="PTHR34047">
    <property type="entry name" value="NUCLEAR INTRON MATURASE 1, MITOCHONDRIAL-RELATED"/>
    <property type="match status" value="1"/>
</dbReference>
<dbReference type="GO" id="GO:0051607">
    <property type="term" value="P:defense response to virus"/>
    <property type="evidence" value="ECO:0007669"/>
    <property type="project" value="UniProtKB-KW"/>
</dbReference>
<comment type="caution">
    <text evidence="11">The sequence shown here is derived from an EMBL/GenBank/DDBJ whole genome shotgun (WGS) entry which is preliminary data.</text>
</comment>
<evidence type="ECO:0000256" key="5">
    <source>
        <dbReference type="ARBA" id="ARBA00022842"/>
    </source>
</evidence>
<evidence type="ECO:0000256" key="8">
    <source>
        <dbReference type="ARBA" id="ARBA00034120"/>
    </source>
</evidence>
<name>A0ABD4KTN5_VIBAN</name>
<evidence type="ECO:0000256" key="4">
    <source>
        <dbReference type="ARBA" id="ARBA00022723"/>
    </source>
</evidence>